<gene>
    <name evidence="1" type="ORF">H1B27_02960</name>
</gene>
<keyword evidence="2" id="KW-1185">Reference proteome</keyword>
<proteinExistence type="predicted"/>
<name>A0ABS0NW56_9BRAD</name>
<protein>
    <submittedName>
        <fullName evidence="1">Uncharacterized protein</fullName>
    </submittedName>
</protein>
<dbReference type="Proteomes" id="UP001194539">
    <property type="component" value="Unassembled WGS sequence"/>
</dbReference>
<reference evidence="1 2" key="1">
    <citation type="submission" date="2020-07" db="EMBL/GenBank/DDBJ databases">
        <title>Bradyrhizobium diversity isolated from nodules of indigenous legumes of Western Australia.</title>
        <authorList>
            <person name="Klepa M.S."/>
        </authorList>
    </citation>
    <scope>NUCLEOTIDE SEQUENCE [LARGE SCALE GENOMIC DNA]</scope>
    <source>
        <strain evidence="1 2">CNPSo 4019</strain>
    </source>
</reference>
<dbReference type="EMBL" id="JACEGD010000002">
    <property type="protein sequence ID" value="MBH5385238.1"/>
    <property type="molecule type" value="Genomic_DNA"/>
</dbReference>
<evidence type="ECO:0000313" key="2">
    <source>
        <dbReference type="Proteomes" id="UP001194539"/>
    </source>
</evidence>
<sequence length="172" mass="19438">MRRQALTRFDSSGKTGVECDYSEILPFPSPLVGEGGAKRRMRGLSPRVELLDSDEGHTRIETPHPNAFASTDVAALSHKGRGHNNAGRARGRRRFSQSHEFRLCMILRVRTIICGGRHRTRRKGSKHDDYHINWPKTFAAIAAQIRECHGLTPRSRKYALPEISTLHRFASV</sequence>
<accession>A0ABS0NW56</accession>
<evidence type="ECO:0000313" key="1">
    <source>
        <dbReference type="EMBL" id="MBH5385238.1"/>
    </source>
</evidence>
<organism evidence="1 2">
    <name type="scientific">Bradyrhizobium diversitatis</name>
    <dbReference type="NCBI Taxonomy" id="2755406"/>
    <lineage>
        <taxon>Bacteria</taxon>
        <taxon>Pseudomonadati</taxon>
        <taxon>Pseudomonadota</taxon>
        <taxon>Alphaproteobacteria</taxon>
        <taxon>Hyphomicrobiales</taxon>
        <taxon>Nitrobacteraceae</taxon>
        <taxon>Bradyrhizobium</taxon>
    </lineage>
</organism>
<dbReference type="RefSeq" id="WP_197964929.1">
    <property type="nucleotide sequence ID" value="NZ_JACEGD010000002.1"/>
</dbReference>
<comment type="caution">
    <text evidence="1">The sequence shown here is derived from an EMBL/GenBank/DDBJ whole genome shotgun (WGS) entry which is preliminary data.</text>
</comment>